<dbReference type="AlphaFoldDB" id="A0A382Z8R2"/>
<keyword evidence="1" id="KW-1133">Transmembrane helix</keyword>
<dbReference type="EMBL" id="UINC01181731">
    <property type="protein sequence ID" value="SVD91569.1"/>
    <property type="molecule type" value="Genomic_DNA"/>
</dbReference>
<organism evidence="2">
    <name type="scientific">marine metagenome</name>
    <dbReference type="NCBI Taxonomy" id="408172"/>
    <lineage>
        <taxon>unclassified sequences</taxon>
        <taxon>metagenomes</taxon>
        <taxon>ecological metagenomes</taxon>
    </lineage>
</organism>
<gene>
    <name evidence="2" type="ORF">METZ01_LOCUS444423</name>
</gene>
<keyword evidence="1" id="KW-0812">Transmembrane</keyword>
<accession>A0A382Z8R2</accession>
<evidence type="ECO:0000256" key="1">
    <source>
        <dbReference type="SAM" id="Phobius"/>
    </source>
</evidence>
<sequence>MEGFGSQFPPSPVRPWWHHLAWALPLVALAAWLGWWQGGKRQQVAEPKERPPAVKPVEKKPAPVVTVTNQPASVIGNRVPVQPATNQWISQRGVRVYTNATDAARIGLTRIDEQRLPNIASSFNPRPVSAGNGLELQVALDRRGFSPGSIDGMSGPQTQAAIAA</sequence>
<evidence type="ECO:0000313" key="2">
    <source>
        <dbReference type="EMBL" id="SVD91569.1"/>
    </source>
</evidence>
<feature type="non-terminal residue" evidence="2">
    <location>
        <position position="164"/>
    </location>
</feature>
<feature type="transmembrane region" description="Helical" evidence="1">
    <location>
        <begin position="16"/>
        <end position="35"/>
    </location>
</feature>
<name>A0A382Z8R2_9ZZZZ</name>
<keyword evidence="1" id="KW-0472">Membrane</keyword>
<evidence type="ECO:0008006" key="3">
    <source>
        <dbReference type="Google" id="ProtNLM"/>
    </source>
</evidence>
<protein>
    <recommendedName>
        <fullName evidence="3">Peptidoglycan binding-like domain-containing protein</fullName>
    </recommendedName>
</protein>
<proteinExistence type="predicted"/>
<reference evidence="2" key="1">
    <citation type="submission" date="2018-05" db="EMBL/GenBank/DDBJ databases">
        <authorList>
            <person name="Lanie J.A."/>
            <person name="Ng W.-L."/>
            <person name="Kazmierczak K.M."/>
            <person name="Andrzejewski T.M."/>
            <person name="Davidsen T.M."/>
            <person name="Wayne K.J."/>
            <person name="Tettelin H."/>
            <person name="Glass J.I."/>
            <person name="Rusch D."/>
            <person name="Podicherti R."/>
            <person name="Tsui H.-C.T."/>
            <person name="Winkler M.E."/>
        </authorList>
    </citation>
    <scope>NUCLEOTIDE SEQUENCE</scope>
</reference>